<comment type="catalytic activity">
    <reaction evidence="10">
        <text>(6R)-5,10-methylene-5,6,7,8-tetrahydrofolate + glycine + H2O = (6S)-5,6,7,8-tetrahydrofolate + L-serine</text>
        <dbReference type="Rhea" id="RHEA:15481"/>
        <dbReference type="ChEBI" id="CHEBI:15377"/>
        <dbReference type="ChEBI" id="CHEBI:15636"/>
        <dbReference type="ChEBI" id="CHEBI:33384"/>
        <dbReference type="ChEBI" id="CHEBI:57305"/>
        <dbReference type="ChEBI" id="CHEBI:57453"/>
        <dbReference type="EC" id="2.1.2.1"/>
    </reaction>
</comment>
<evidence type="ECO:0000256" key="8">
    <source>
        <dbReference type="ARBA" id="ARBA00022898"/>
    </source>
</evidence>
<evidence type="ECO:0000256" key="11">
    <source>
        <dbReference type="PIRSR" id="PIRSR000412-50"/>
    </source>
</evidence>
<feature type="modified residue" description="N6-(pyridoxal phosphate)lysine" evidence="10 11">
    <location>
        <position position="228"/>
    </location>
</feature>
<dbReference type="GO" id="GO:0042803">
    <property type="term" value="F:protein homodimerization activity"/>
    <property type="evidence" value="ECO:0007669"/>
    <property type="project" value="UniProtKB-ARBA"/>
</dbReference>
<dbReference type="UniPathway" id="UPA00288">
    <property type="reaction ID" value="UER01023"/>
</dbReference>
<reference evidence="13 14" key="1">
    <citation type="journal article" date="2018" name="Elife">
        <title>Discovery and characterization of a prevalent human gut bacterial enzyme sufficient for the inactivation of a family of plant toxins.</title>
        <authorList>
            <person name="Koppel N."/>
            <person name="Bisanz J.E."/>
            <person name="Pandelia M.E."/>
            <person name="Turnbaugh P.J."/>
            <person name="Balskus E.P."/>
        </authorList>
    </citation>
    <scope>NUCLEOTIDE SEQUENCE [LARGE SCALE GENOMIC DNA]</scope>
    <source>
        <strain evidence="13 14">3C</strain>
    </source>
</reference>
<dbReference type="Gene3D" id="3.90.1150.10">
    <property type="entry name" value="Aspartate Aminotransferase, domain 1"/>
    <property type="match status" value="1"/>
</dbReference>
<dbReference type="Gene3D" id="3.40.640.10">
    <property type="entry name" value="Type I PLP-dependent aspartate aminotransferase-like (Major domain)"/>
    <property type="match status" value="1"/>
</dbReference>
<feature type="binding site" evidence="10">
    <location>
        <begin position="352"/>
        <end position="354"/>
    </location>
    <ligand>
        <name>(6S)-5,6,7,8-tetrahydrofolate</name>
        <dbReference type="ChEBI" id="CHEBI:57453"/>
    </ligand>
</feature>
<dbReference type="OrthoDB" id="9803846at2"/>
<comment type="cofactor">
    <cofactor evidence="1 10 11">
        <name>pyridoxal 5'-phosphate</name>
        <dbReference type="ChEBI" id="CHEBI:597326"/>
    </cofactor>
</comment>
<dbReference type="GeneID" id="78358985"/>
<dbReference type="NCBIfam" id="NF000586">
    <property type="entry name" value="PRK00011.1"/>
    <property type="match status" value="1"/>
</dbReference>
<comment type="subcellular location">
    <subcellularLocation>
        <location evidence="2 10">Cytoplasm</location>
    </subcellularLocation>
</comment>
<keyword evidence="5 10" id="KW-0963">Cytoplasm</keyword>
<keyword evidence="14" id="KW-1185">Reference proteome</keyword>
<feature type="site" description="Plays an important role in substrate specificity" evidence="10">
    <location>
        <position position="227"/>
    </location>
</feature>
<comment type="pathway">
    <text evidence="10">One-carbon metabolism; tetrahydrofolate interconversion.</text>
</comment>
<dbReference type="SUPFAM" id="SSF53383">
    <property type="entry name" value="PLP-dependent transferases"/>
    <property type="match status" value="1"/>
</dbReference>
<evidence type="ECO:0000256" key="3">
    <source>
        <dbReference type="ARBA" id="ARBA00006376"/>
    </source>
</evidence>
<dbReference type="PANTHER" id="PTHR11680:SF35">
    <property type="entry name" value="SERINE HYDROXYMETHYLTRANSFERASE 1"/>
    <property type="match status" value="1"/>
</dbReference>
<dbReference type="PROSITE" id="PS00096">
    <property type="entry name" value="SHMT"/>
    <property type="match status" value="1"/>
</dbReference>
<comment type="caution">
    <text evidence="13">The sequence shown here is derived from an EMBL/GenBank/DDBJ whole genome shotgun (WGS) entry which is preliminary data.</text>
</comment>
<evidence type="ECO:0000259" key="12">
    <source>
        <dbReference type="Pfam" id="PF00464"/>
    </source>
</evidence>
<comment type="similarity">
    <text evidence="3 10">Belongs to the SHMT family.</text>
</comment>
<dbReference type="Proteomes" id="UP000254000">
    <property type="component" value="Unassembled WGS sequence"/>
</dbReference>
<sequence length="418" mass="44566">MPLTYLPEQDPAVADALRQELARERDSVELIASENFTSPAVLEAVGSVLTNKYAEGYPRKRYYGGCEKVDIVEDLARERACALFGANFANVQPHCGANANLGAYEALIELGDTVLGMSLAEGGHLTHGSPVNFSGRHYHFASYGVDPETETIDYDEVERIAKEVRPKLIVGGASAYPRIIDFERMGAIAREVGAYFMVDMAHIAGLVAAGAHPSPVPHADVVTSTSHKTLRGPRGGFILANDEDIAKRVDKAVFPGSQGGPLMHVIAGKAVAFGEAAQPSYKEYIGHVVENAARLGQGMMDGGLRLVSGGTDNHLCLVDLTPADVTGKDAEKLLESVGITVNKNSIPNEPRSPFVTSGIRVGSAAATTRGFTAEDFYEVGQLIAATVFNAESDAKLADIRTKVDALLAAHPLYPELDY</sequence>
<gene>
    <name evidence="10 13" type="primary">glyA</name>
    <name evidence="13" type="ORF">C1877_04570</name>
</gene>
<dbReference type="Pfam" id="PF00464">
    <property type="entry name" value="SHMT"/>
    <property type="match status" value="1"/>
</dbReference>
<dbReference type="UniPathway" id="UPA00193"/>
<evidence type="ECO:0000313" key="14">
    <source>
        <dbReference type="Proteomes" id="UP000254000"/>
    </source>
</evidence>
<dbReference type="GO" id="GO:0032259">
    <property type="term" value="P:methylation"/>
    <property type="evidence" value="ECO:0007669"/>
    <property type="project" value="UniProtKB-KW"/>
</dbReference>
<evidence type="ECO:0000256" key="2">
    <source>
        <dbReference type="ARBA" id="ARBA00004496"/>
    </source>
</evidence>
<dbReference type="GO" id="GO:0035999">
    <property type="term" value="P:tetrahydrofolate interconversion"/>
    <property type="evidence" value="ECO:0007669"/>
    <property type="project" value="UniProtKB-UniRule"/>
</dbReference>
<name>A0A369M7I4_9ACTN</name>
<dbReference type="EC" id="2.1.2.1" evidence="10"/>
<dbReference type="GO" id="GO:0004372">
    <property type="term" value="F:glycine hydroxymethyltransferase activity"/>
    <property type="evidence" value="ECO:0007669"/>
    <property type="project" value="UniProtKB-UniRule"/>
</dbReference>
<comment type="function">
    <text evidence="9">Catalyzes the reversible interconversion of serine and glycine with tetrahydrofolate (THF) serving as the one-carbon carrier. This reaction serves as the major source of one-carbon groups required for the biosynthesis of purines, thymidylate, methionine, and other important biomolecules. Also exhibits THF-independent aldolase activity toward beta-hydroxyamino acids, producing glycine and aldehydes, via a retro-aldol mechanism. Thus, is able to catalyze the cleavage of L-allo-threonine.</text>
</comment>
<dbReference type="InterPro" id="IPR015422">
    <property type="entry name" value="PyrdxlP-dep_Trfase_small"/>
</dbReference>
<keyword evidence="8 10" id="KW-0663">Pyridoxal phosphate</keyword>
<evidence type="ECO:0000256" key="6">
    <source>
        <dbReference type="ARBA" id="ARBA00022563"/>
    </source>
</evidence>
<evidence type="ECO:0000313" key="13">
    <source>
        <dbReference type="EMBL" id="RDB66455.1"/>
    </source>
</evidence>
<dbReference type="PANTHER" id="PTHR11680">
    <property type="entry name" value="SERINE HYDROXYMETHYLTRANSFERASE"/>
    <property type="match status" value="1"/>
</dbReference>
<comment type="subunit">
    <text evidence="4 10">Homodimer.</text>
</comment>
<dbReference type="HAMAP" id="MF_00051">
    <property type="entry name" value="SHMT"/>
    <property type="match status" value="1"/>
</dbReference>
<evidence type="ECO:0000256" key="7">
    <source>
        <dbReference type="ARBA" id="ARBA00022679"/>
    </source>
</evidence>
<evidence type="ECO:0000256" key="9">
    <source>
        <dbReference type="ARBA" id="ARBA00054606"/>
    </source>
</evidence>
<evidence type="ECO:0000256" key="4">
    <source>
        <dbReference type="ARBA" id="ARBA00011738"/>
    </source>
</evidence>
<feature type="binding site" evidence="10">
    <location>
        <position position="119"/>
    </location>
    <ligand>
        <name>(6S)-5,6,7,8-tetrahydrofolate</name>
        <dbReference type="ChEBI" id="CHEBI:57453"/>
    </ligand>
</feature>
<dbReference type="RefSeq" id="WP_015540412.1">
    <property type="nucleotide sequence ID" value="NZ_CABMMS010000002.1"/>
</dbReference>
<evidence type="ECO:0000256" key="5">
    <source>
        <dbReference type="ARBA" id="ARBA00022490"/>
    </source>
</evidence>
<dbReference type="InterPro" id="IPR015421">
    <property type="entry name" value="PyrdxlP-dep_Trfase_major"/>
</dbReference>
<dbReference type="CDD" id="cd00378">
    <property type="entry name" value="SHMT"/>
    <property type="match status" value="1"/>
</dbReference>
<dbReference type="GO" id="GO:0008168">
    <property type="term" value="F:methyltransferase activity"/>
    <property type="evidence" value="ECO:0007669"/>
    <property type="project" value="UniProtKB-KW"/>
</dbReference>
<dbReference type="InterPro" id="IPR039429">
    <property type="entry name" value="SHMT-like_dom"/>
</dbReference>
<dbReference type="GO" id="GO:0019264">
    <property type="term" value="P:glycine biosynthetic process from serine"/>
    <property type="evidence" value="ECO:0007669"/>
    <property type="project" value="UniProtKB-UniRule"/>
</dbReference>
<keyword evidence="7 10" id="KW-0808">Transferase</keyword>
<comment type="pathway">
    <text evidence="10">Amino-acid biosynthesis; glycine biosynthesis; glycine from L-serine: step 1/1.</text>
</comment>
<dbReference type="GO" id="GO:0005829">
    <property type="term" value="C:cytosol"/>
    <property type="evidence" value="ECO:0007669"/>
    <property type="project" value="TreeGrafter"/>
</dbReference>
<dbReference type="InterPro" id="IPR049943">
    <property type="entry name" value="Ser_HO-MeTrfase-like"/>
</dbReference>
<feature type="domain" description="Serine hydroxymethyltransferase-like" evidence="12">
    <location>
        <begin position="7"/>
        <end position="383"/>
    </location>
</feature>
<keyword evidence="6 10" id="KW-0554">One-carbon metabolism</keyword>
<feature type="binding site" evidence="10">
    <location>
        <position position="243"/>
    </location>
    <ligand>
        <name>(6S)-5,6,7,8-tetrahydrofolate</name>
        <dbReference type="ChEBI" id="CHEBI:57453"/>
    </ligand>
</feature>
<dbReference type="InterPro" id="IPR001085">
    <property type="entry name" value="Ser_HO-MeTrfase"/>
</dbReference>
<dbReference type="GO" id="GO:0030170">
    <property type="term" value="F:pyridoxal phosphate binding"/>
    <property type="evidence" value="ECO:0007669"/>
    <property type="project" value="UniProtKB-UniRule"/>
</dbReference>
<dbReference type="InterPro" id="IPR019798">
    <property type="entry name" value="Ser_HO-MeTrfase_PLP_BS"/>
</dbReference>
<dbReference type="AlphaFoldDB" id="A0A369M7I4"/>
<keyword evidence="10" id="KW-0028">Amino-acid biosynthesis</keyword>
<protein>
    <recommendedName>
        <fullName evidence="10">Serine hydroxymethyltransferase</fullName>
        <shortName evidence="10">SHMT</shortName>
        <shortName evidence="10">Serine methylase</shortName>
        <ecNumber evidence="10">2.1.2.1</ecNumber>
    </recommendedName>
</protein>
<dbReference type="PIRSF" id="PIRSF000412">
    <property type="entry name" value="SHMT"/>
    <property type="match status" value="1"/>
</dbReference>
<dbReference type="FunFam" id="3.40.640.10:FF:000001">
    <property type="entry name" value="Serine hydroxymethyltransferase"/>
    <property type="match status" value="1"/>
</dbReference>
<dbReference type="EMBL" id="PPTS01000002">
    <property type="protein sequence ID" value="RDB66455.1"/>
    <property type="molecule type" value="Genomic_DNA"/>
</dbReference>
<dbReference type="InterPro" id="IPR015424">
    <property type="entry name" value="PyrdxlP-dep_Trfase"/>
</dbReference>
<accession>A0A369M7I4</accession>
<proteinExistence type="inferred from homology"/>
<evidence type="ECO:0000256" key="1">
    <source>
        <dbReference type="ARBA" id="ARBA00001933"/>
    </source>
</evidence>
<organism evidence="13 14">
    <name type="scientific">Gordonibacter pamelaeae</name>
    <dbReference type="NCBI Taxonomy" id="471189"/>
    <lineage>
        <taxon>Bacteria</taxon>
        <taxon>Bacillati</taxon>
        <taxon>Actinomycetota</taxon>
        <taxon>Coriobacteriia</taxon>
        <taxon>Eggerthellales</taxon>
        <taxon>Eggerthellaceae</taxon>
        <taxon>Gordonibacter</taxon>
    </lineage>
</organism>
<evidence type="ECO:0000256" key="10">
    <source>
        <dbReference type="HAMAP-Rule" id="MF_00051"/>
    </source>
</evidence>
<feature type="binding site" evidence="10">
    <location>
        <begin position="123"/>
        <end position="125"/>
    </location>
    <ligand>
        <name>(6S)-5,6,7,8-tetrahydrofolate</name>
        <dbReference type="ChEBI" id="CHEBI:57453"/>
    </ligand>
</feature>